<dbReference type="Proteomes" id="UP000002710">
    <property type="component" value="Chromosome"/>
</dbReference>
<evidence type="ECO:0000256" key="2">
    <source>
        <dbReference type="ARBA" id="ARBA00022679"/>
    </source>
</evidence>
<evidence type="ECO:0000313" key="4">
    <source>
        <dbReference type="Proteomes" id="UP000002710"/>
    </source>
</evidence>
<dbReference type="GO" id="GO:0008713">
    <property type="term" value="F:ADP-heptose-lipopolysaccharide heptosyltransferase activity"/>
    <property type="evidence" value="ECO:0007669"/>
    <property type="project" value="TreeGrafter"/>
</dbReference>
<dbReference type="Gene3D" id="3.40.50.2000">
    <property type="entry name" value="Glycogen Phosphorylase B"/>
    <property type="match status" value="2"/>
</dbReference>
<dbReference type="GO" id="GO:0005829">
    <property type="term" value="C:cytosol"/>
    <property type="evidence" value="ECO:0007669"/>
    <property type="project" value="TreeGrafter"/>
</dbReference>
<dbReference type="InterPro" id="IPR051199">
    <property type="entry name" value="LPS_LOS_Heptosyltrfase"/>
</dbReference>
<dbReference type="STRING" id="207559.Dde_1433"/>
<name>Q312B4_OLEA2</name>
<keyword evidence="4" id="KW-1185">Reference proteome</keyword>
<dbReference type="HOGENOM" id="CLU_038371_3_0_7"/>
<keyword evidence="1" id="KW-0328">Glycosyltransferase</keyword>
<gene>
    <name evidence="3" type="ordered locus">Dde_1433</name>
</gene>
<dbReference type="CAZy" id="GT9">
    <property type="family name" value="Glycosyltransferase Family 9"/>
</dbReference>
<dbReference type="InterPro" id="IPR002201">
    <property type="entry name" value="Glyco_trans_9"/>
</dbReference>
<dbReference type="AlphaFoldDB" id="Q312B4"/>
<organism evidence="3 4">
    <name type="scientific">Oleidesulfovibrio alaskensis (strain ATCC BAA-1058 / DSM 17464 / G20)</name>
    <name type="common">Desulfovibrio alaskensis</name>
    <dbReference type="NCBI Taxonomy" id="207559"/>
    <lineage>
        <taxon>Bacteria</taxon>
        <taxon>Pseudomonadati</taxon>
        <taxon>Thermodesulfobacteriota</taxon>
        <taxon>Desulfovibrionia</taxon>
        <taxon>Desulfovibrionales</taxon>
        <taxon>Desulfovibrionaceae</taxon>
        <taxon>Oleidesulfovibrio</taxon>
    </lineage>
</organism>
<dbReference type="KEGG" id="dde:Dde_1433"/>
<evidence type="ECO:0000256" key="1">
    <source>
        <dbReference type="ARBA" id="ARBA00022676"/>
    </source>
</evidence>
<dbReference type="PANTHER" id="PTHR30160">
    <property type="entry name" value="TETRAACYLDISACCHARIDE 4'-KINASE-RELATED"/>
    <property type="match status" value="1"/>
</dbReference>
<reference evidence="3 4" key="1">
    <citation type="journal article" date="2011" name="J. Bacteriol.">
        <title>Complete genome sequence and updated annotation of Desulfovibrio alaskensis G20.</title>
        <authorList>
            <person name="Hauser L.J."/>
            <person name="Land M.L."/>
            <person name="Brown S.D."/>
            <person name="Larimer F."/>
            <person name="Keller K.L."/>
            <person name="Rapp-Giles B.J."/>
            <person name="Price M.N."/>
            <person name="Lin M."/>
            <person name="Bruce D.C."/>
            <person name="Detter J.C."/>
            <person name="Tapia R."/>
            <person name="Han C.S."/>
            <person name="Goodwin L.A."/>
            <person name="Cheng J.F."/>
            <person name="Pitluck S."/>
            <person name="Copeland A."/>
            <person name="Lucas S."/>
            <person name="Nolan M."/>
            <person name="Lapidus A.L."/>
            <person name="Palumbo A.V."/>
            <person name="Wall J.D."/>
        </authorList>
    </citation>
    <scope>NUCLEOTIDE SEQUENCE [LARGE SCALE GENOMIC DNA]</scope>
    <source>
        <strain evidence="4">ATCC BAA 1058 / DSM 17464 / G20</strain>
    </source>
</reference>
<dbReference type="EMBL" id="CP000112">
    <property type="protein sequence ID" value="ABB38232.1"/>
    <property type="molecule type" value="Genomic_DNA"/>
</dbReference>
<protein>
    <submittedName>
        <fullName evidence="3">Glycosyl transferase family 9</fullName>
    </submittedName>
</protein>
<dbReference type="RefSeq" id="WP_011367402.1">
    <property type="nucleotide sequence ID" value="NC_007519.1"/>
</dbReference>
<accession>Q312B4</accession>
<dbReference type="eggNOG" id="COG0859">
    <property type="taxonomic scope" value="Bacteria"/>
</dbReference>
<keyword evidence="2 3" id="KW-0808">Transferase</keyword>
<dbReference type="Pfam" id="PF01075">
    <property type="entry name" value="Glyco_transf_9"/>
    <property type="match status" value="1"/>
</dbReference>
<dbReference type="CDD" id="cd03789">
    <property type="entry name" value="GT9_LPS_heptosyltransferase"/>
    <property type="match status" value="1"/>
</dbReference>
<dbReference type="GO" id="GO:0009244">
    <property type="term" value="P:lipopolysaccharide core region biosynthetic process"/>
    <property type="evidence" value="ECO:0007669"/>
    <property type="project" value="TreeGrafter"/>
</dbReference>
<dbReference type="SUPFAM" id="SSF53756">
    <property type="entry name" value="UDP-Glycosyltransferase/glycogen phosphorylase"/>
    <property type="match status" value="1"/>
</dbReference>
<proteinExistence type="predicted"/>
<evidence type="ECO:0000313" key="3">
    <source>
        <dbReference type="EMBL" id="ABB38232.1"/>
    </source>
</evidence>
<sequence length="372" mass="42367">MNMHHQEQITEIAINDSTVRKILVCQLRQIGDVVLATPAIELLARRFPYAEIHVLTEKRCAAMLENNPFVTTVWSIDKKELPDLIREIAFYRKVAAEKFDIVVAFQQLPRCRWVLAFSRAPVRLSYPPAWHSRWLFTHWHPLEPGYSARTKANVLKPLGIAWQGEKPRIYLTDEEMDNAAHLLEQAGVAPRHQLITLDPTHRRATRRYPARHYGRVVADLYRRNPDIRFLLLFGPGEEQEAMEVVRQAGCDGAFIIPQHILTLRQMAACMAHARMHLGNCSAPRHIAVAVDTPSMTVLGSTTSSWTFPSPEHDHIILGLDCQHCNQDTCRRNDMACLEQLAPQVVTQRVLDHLEKTGGHPAALRHRQKTAAV</sequence>